<protein>
    <submittedName>
        <fullName evidence="1">Uncharacterized protein</fullName>
    </submittedName>
</protein>
<dbReference type="Pfam" id="PF24175">
    <property type="entry name" value="SU10_adaptor"/>
    <property type="match status" value="1"/>
</dbReference>
<proteinExistence type="predicted"/>
<evidence type="ECO:0000313" key="1">
    <source>
        <dbReference type="EMBL" id="CAB5212678.1"/>
    </source>
</evidence>
<sequence>MSQIADANALVSFVKDFTGSTNDAEIKECIFLTEMMMRNLELPIMRSNPYDTQFIATADSNGRINIPGDMLKPILFFKQGGTNPASSLGPWIVYDRIGDRDMITEGLIESLYLKPINIPSVYRGKFSEVGQQYQFLPRLGEGDLVNLYYYRTWPFLFTTDTNSNTVLNNGVLQSFPEGYVYGTLHNYYIKRKSNDDANMYKAKFEESMNIIEDQNSKGKWSGGHNRLTSIFQPRRDRRFTAK</sequence>
<name>A0A6J7WIN4_9CAUD</name>
<dbReference type="EMBL" id="LR798239">
    <property type="protein sequence ID" value="CAB5212678.1"/>
    <property type="molecule type" value="Genomic_DNA"/>
</dbReference>
<dbReference type="InterPro" id="IPR056209">
    <property type="entry name" value="SU10_adaptor"/>
</dbReference>
<gene>
    <name evidence="1" type="ORF">UFOVP186_42</name>
</gene>
<accession>A0A6J7WIN4</accession>
<reference evidence="1" key="1">
    <citation type="submission" date="2020-05" db="EMBL/GenBank/DDBJ databases">
        <authorList>
            <person name="Chiriac C."/>
            <person name="Salcher M."/>
            <person name="Ghai R."/>
            <person name="Kavagutti S V."/>
        </authorList>
    </citation>
    <scope>NUCLEOTIDE SEQUENCE</scope>
</reference>
<organism evidence="1">
    <name type="scientific">uncultured Caudovirales phage</name>
    <dbReference type="NCBI Taxonomy" id="2100421"/>
    <lineage>
        <taxon>Viruses</taxon>
        <taxon>Duplodnaviria</taxon>
        <taxon>Heunggongvirae</taxon>
        <taxon>Uroviricota</taxon>
        <taxon>Caudoviricetes</taxon>
        <taxon>Peduoviridae</taxon>
        <taxon>Maltschvirus</taxon>
        <taxon>Maltschvirus maltsch</taxon>
    </lineage>
</organism>